<name>A0A158IGC1_9BURK</name>
<reference evidence="2 3" key="1">
    <citation type="submission" date="2016-01" db="EMBL/GenBank/DDBJ databases">
        <authorList>
            <person name="Oliw E.H."/>
        </authorList>
    </citation>
    <scope>NUCLEOTIDE SEQUENCE [LARGE SCALE GENOMIC DNA]</scope>
    <source>
        <strain evidence="2">LMG 27134</strain>
    </source>
</reference>
<evidence type="ECO:0000313" key="3">
    <source>
        <dbReference type="Proteomes" id="UP000054683"/>
    </source>
</evidence>
<feature type="region of interest" description="Disordered" evidence="1">
    <location>
        <begin position="166"/>
        <end position="190"/>
    </location>
</feature>
<proteinExistence type="predicted"/>
<evidence type="ECO:0000256" key="1">
    <source>
        <dbReference type="SAM" id="MobiDB-lite"/>
    </source>
</evidence>
<organism evidence="2 3">
    <name type="scientific">Caballeronia udeis</name>
    <dbReference type="NCBI Taxonomy" id="1232866"/>
    <lineage>
        <taxon>Bacteria</taxon>
        <taxon>Pseudomonadati</taxon>
        <taxon>Pseudomonadota</taxon>
        <taxon>Betaproteobacteria</taxon>
        <taxon>Burkholderiales</taxon>
        <taxon>Burkholderiaceae</taxon>
        <taxon>Caballeronia</taxon>
    </lineage>
</organism>
<dbReference type="AlphaFoldDB" id="A0A158IGC1"/>
<protein>
    <submittedName>
        <fullName evidence="2">Uncharacterized protein</fullName>
    </submittedName>
</protein>
<accession>A0A158IGC1</accession>
<dbReference type="EMBL" id="FCOK02000050">
    <property type="protein sequence ID" value="SAL55605.1"/>
    <property type="molecule type" value="Genomic_DNA"/>
</dbReference>
<dbReference type="OrthoDB" id="8478320at2"/>
<sequence length="272" mass="29259">MAQTSVVEANPSSFVVKVGSMSARVLMRETQKAAENVSRSSYELGALLSRVKHKINVEHDKAFWYDSFTDYVKKELRVDVAQANGFIRVFERLENEKIEYSVVETLPFSVLQHVAKMLTHDNAPELVQQLSGKSVLEVKSLVAGLVPKDAAKVEAARRSAAVRRANKAEKAAGTTVDHGYVPKDPAPVDDVQDVDAKDIPNKAAPATNPVDGEGAAVAYLKGLGAGAAVALVHKLFPKEFFGAVDTLLSSEAKVTVKPGKKTVKAKPEQPAA</sequence>
<evidence type="ECO:0000313" key="2">
    <source>
        <dbReference type="EMBL" id="SAL55605.1"/>
    </source>
</evidence>
<gene>
    <name evidence="2" type="ORF">AWB69_05966</name>
</gene>
<dbReference type="RefSeq" id="WP_062090281.1">
    <property type="nucleotide sequence ID" value="NZ_FCOK02000050.1"/>
</dbReference>
<dbReference type="Proteomes" id="UP000054683">
    <property type="component" value="Unassembled WGS sequence"/>
</dbReference>